<dbReference type="NCBIfam" id="NF041874">
    <property type="entry name" value="EPS_EpsC"/>
    <property type="match status" value="1"/>
</dbReference>
<gene>
    <name evidence="7" type="ORF">DD235_07750</name>
</gene>
<dbReference type="GO" id="GO:0008652">
    <property type="term" value="P:amino acid biosynthetic process"/>
    <property type="evidence" value="ECO:0007669"/>
    <property type="project" value="UniProtKB-KW"/>
</dbReference>
<organism evidence="7 8">
    <name type="scientific">Corticimicrobacter populi</name>
    <dbReference type="NCBI Taxonomy" id="2175229"/>
    <lineage>
        <taxon>Bacteria</taxon>
        <taxon>Pseudomonadati</taxon>
        <taxon>Pseudomonadota</taxon>
        <taxon>Betaproteobacteria</taxon>
        <taxon>Burkholderiales</taxon>
        <taxon>Alcaligenaceae</taxon>
        <taxon>Corticimicrobacter</taxon>
    </lineage>
</organism>
<dbReference type="SUPFAM" id="SSF51161">
    <property type="entry name" value="Trimeric LpxA-like enzymes"/>
    <property type="match status" value="1"/>
</dbReference>
<dbReference type="InterPro" id="IPR042122">
    <property type="entry name" value="Ser_AcTrfase_N_sf"/>
</dbReference>
<dbReference type="CDD" id="cd03354">
    <property type="entry name" value="LbH_SAT"/>
    <property type="match status" value="1"/>
</dbReference>
<evidence type="ECO:0000313" key="7">
    <source>
        <dbReference type="EMBL" id="PWF24178.1"/>
    </source>
</evidence>
<comment type="caution">
    <text evidence="7">The sequence shown here is derived from an EMBL/GenBank/DDBJ whole genome shotgun (WGS) entry which is preliminary data.</text>
</comment>
<evidence type="ECO:0000256" key="6">
    <source>
        <dbReference type="ARBA" id="ARBA00049486"/>
    </source>
</evidence>
<proteinExistence type="inferred from homology"/>
<keyword evidence="5" id="KW-0012">Acyltransferase</keyword>
<dbReference type="Pfam" id="PF00132">
    <property type="entry name" value="Hexapep"/>
    <property type="match status" value="1"/>
</dbReference>
<keyword evidence="8" id="KW-1185">Reference proteome</keyword>
<evidence type="ECO:0000313" key="8">
    <source>
        <dbReference type="Proteomes" id="UP000245212"/>
    </source>
</evidence>
<evidence type="ECO:0000256" key="1">
    <source>
        <dbReference type="ARBA" id="ARBA00007274"/>
    </source>
</evidence>
<dbReference type="AlphaFoldDB" id="A0A2V1K159"/>
<sequence>MTELRSGILPYSGPSRWNIDQIVAELYTVRARWRSRQQRNQEETNREFPSREVLRRLVQQLTGALFPMRLGPADLKQTRENYYIGHTLGTVLDELLAQVKLELRYAARHTDPTPEEEQRAVDIVADFAAQLPDLRALLDTDVQAAFDNDPAARSVDEVLLCYPGITAIIHHRLAHALYRLGAPLVARIVAEIAHGDTGIDIHPGAAIGGSFFIDHGTGVVIGETTVIGERVRLYQAVTLGARRFPTDQNGVLQKGVPRHPVIEDDVVIYAGATLLGRITVGSRSVIGGNVWLTHSVDADTHITQNSLLNTPAAEILAEPAG</sequence>
<dbReference type="Gene3D" id="2.160.10.10">
    <property type="entry name" value="Hexapeptide repeat proteins"/>
    <property type="match status" value="1"/>
</dbReference>
<evidence type="ECO:0000256" key="4">
    <source>
        <dbReference type="ARBA" id="ARBA00022679"/>
    </source>
</evidence>
<evidence type="ECO:0000256" key="2">
    <source>
        <dbReference type="ARBA" id="ARBA00013266"/>
    </source>
</evidence>
<comment type="similarity">
    <text evidence="1">Belongs to the transferase hexapeptide repeat family.</text>
</comment>
<dbReference type="Proteomes" id="UP000245212">
    <property type="component" value="Unassembled WGS sequence"/>
</dbReference>
<dbReference type="EMBL" id="QETA01000002">
    <property type="protein sequence ID" value="PWF24178.1"/>
    <property type="molecule type" value="Genomic_DNA"/>
</dbReference>
<dbReference type="InterPro" id="IPR045304">
    <property type="entry name" value="LbH_SAT"/>
</dbReference>
<dbReference type="Gene3D" id="1.10.3130.10">
    <property type="entry name" value="serine acetyltransferase, domain 1"/>
    <property type="match status" value="1"/>
</dbReference>
<dbReference type="RefSeq" id="WP_109061456.1">
    <property type="nucleotide sequence ID" value="NZ_QETA01000002.1"/>
</dbReference>
<name>A0A2V1K159_9BURK</name>
<accession>A0A2V1K159</accession>
<dbReference type="GO" id="GO:0009001">
    <property type="term" value="F:serine O-acetyltransferase activity"/>
    <property type="evidence" value="ECO:0007669"/>
    <property type="project" value="UniProtKB-EC"/>
</dbReference>
<keyword evidence="4 7" id="KW-0808">Transferase</keyword>
<evidence type="ECO:0000256" key="5">
    <source>
        <dbReference type="ARBA" id="ARBA00023315"/>
    </source>
</evidence>
<dbReference type="InterPro" id="IPR053376">
    <property type="entry name" value="Serine_acetyltransferase"/>
</dbReference>
<evidence type="ECO:0000256" key="3">
    <source>
        <dbReference type="ARBA" id="ARBA00022605"/>
    </source>
</evidence>
<reference evidence="8" key="1">
    <citation type="submission" date="2018-05" db="EMBL/GenBank/DDBJ databases">
        <authorList>
            <person name="Li Y."/>
        </authorList>
    </citation>
    <scope>NUCLEOTIDE SEQUENCE [LARGE SCALE GENOMIC DNA]</scope>
    <source>
        <strain evidence="8">3d-2-2</strain>
    </source>
</reference>
<protein>
    <recommendedName>
        <fullName evidence="2">serine O-acetyltransferase</fullName>
        <ecNumber evidence="2">2.3.1.30</ecNumber>
    </recommendedName>
</protein>
<dbReference type="EC" id="2.3.1.30" evidence="2"/>
<keyword evidence="3" id="KW-0028">Amino-acid biosynthesis</keyword>
<dbReference type="InterPro" id="IPR001451">
    <property type="entry name" value="Hexapep"/>
</dbReference>
<dbReference type="PANTHER" id="PTHR42811">
    <property type="entry name" value="SERINE ACETYLTRANSFERASE"/>
    <property type="match status" value="1"/>
</dbReference>
<dbReference type="InterPro" id="IPR011004">
    <property type="entry name" value="Trimer_LpxA-like_sf"/>
</dbReference>
<comment type="catalytic activity">
    <reaction evidence="6">
        <text>L-serine + acetyl-CoA = O-acetyl-L-serine + CoA</text>
        <dbReference type="Rhea" id="RHEA:24560"/>
        <dbReference type="ChEBI" id="CHEBI:33384"/>
        <dbReference type="ChEBI" id="CHEBI:57287"/>
        <dbReference type="ChEBI" id="CHEBI:57288"/>
        <dbReference type="ChEBI" id="CHEBI:58340"/>
        <dbReference type="EC" id="2.3.1.30"/>
    </reaction>
</comment>